<proteinExistence type="predicted"/>
<keyword evidence="2" id="KW-1185">Reference proteome</keyword>
<organism evidence="1 2">
    <name type="scientific">Pyronema omphalodes (strain CBS 100304)</name>
    <name type="common">Pyronema confluens</name>
    <dbReference type="NCBI Taxonomy" id="1076935"/>
    <lineage>
        <taxon>Eukaryota</taxon>
        <taxon>Fungi</taxon>
        <taxon>Dikarya</taxon>
        <taxon>Ascomycota</taxon>
        <taxon>Pezizomycotina</taxon>
        <taxon>Pezizomycetes</taxon>
        <taxon>Pezizales</taxon>
        <taxon>Pyronemataceae</taxon>
        <taxon>Pyronema</taxon>
    </lineage>
</organism>
<evidence type="ECO:0000313" key="1">
    <source>
        <dbReference type="EMBL" id="CCX04706.1"/>
    </source>
</evidence>
<dbReference type="AlphaFoldDB" id="U4KV28"/>
<dbReference type="Proteomes" id="UP000018144">
    <property type="component" value="Unassembled WGS sequence"/>
</dbReference>
<name>U4KV28_PYROM</name>
<dbReference type="EMBL" id="HF935215">
    <property type="protein sequence ID" value="CCX04706.1"/>
    <property type="molecule type" value="Genomic_DNA"/>
</dbReference>
<gene>
    <name evidence="1" type="ORF">PCON_03370</name>
</gene>
<evidence type="ECO:0000313" key="2">
    <source>
        <dbReference type="Proteomes" id="UP000018144"/>
    </source>
</evidence>
<sequence>MKFAPDIVFLEIPDDDLQHLSEKTSRELKTICGLVNQAVMWCGYSQDTMNIIGAELNMISVGFHSLCYYKDAMRFQPEAWANAERAQKELDNLDNNPESIQRNNGARLTAKRRCAEKELYDQDNGLELNNRMPTMET</sequence>
<protein>
    <submittedName>
        <fullName evidence="1">Uncharacterized protein</fullName>
    </submittedName>
</protein>
<reference evidence="1 2" key="1">
    <citation type="journal article" date="2013" name="PLoS Genet.">
        <title>The genome and development-dependent transcriptomes of Pyronema confluens: a window into fungal evolution.</title>
        <authorList>
            <person name="Traeger S."/>
            <person name="Altegoer F."/>
            <person name="Freitag M."/>
            <person name="Gabaldon T."/>
            <person name="Kempken F."/>
            <person name="Kumar A."/>
            <person name="Marcet-Houben M."/>
            <person name="Poggeler S."/>
            <person name="Stajich J.E."/>
            <person name="Nowrousian M."/>
        </authorList>
    </citation>
    <scope>NUCLEOTIDE SEQUENCE [LARGE SCALE GENOMIC DNA]</scope>
    <source>
        <strain evidence="2">CBS 100304</strain>
        <tissue evidence="1">Vegetative mycelium</tissue>
    </source>
</reference>
<accession>U4KV28</accession>